<name>X1VAW4_9ZZZZ</name>
<keyword evidence="1" id="KW-1133">Transmembrane helix</keyword>
<dbReference type="EMBL" id="BARW01032184">
    <property type="protein sequence ID" value="GAJ10461.1"/>
    <property type="molecule type" value="Genomic_DNA"/>
</dbReference>
<evidence type="ECO:0000313" key="2">
    <source>
        <dbReference type="EMBL" id="GAJ10461.1"/>
    </source>
</evidence>
<feature type="transmembrane region" description="Helical" evidence="1">
    <location>
        <begin position="12"/>
        <end position="35"/>
    </location>
</feature>
<sequence>MVEKVEERERAAPAILAGVTGGVTAGGIIAILSWLTAQAKAAPPEGAVVYSPDEWTKEAIMGGLAALGEISGKLSTQIDLLQDIKGAIAAISGAEIPGIVFRLEVTPISETVIPALAPAPLYLADSPLRHTTSAAIVSPGYTIACPSAPITGARPATYASNITSL</sequence>
<organism evidence="2">
    <name type="scientific">marine sediment metagenome</name>
    <dbReference type="NCBI Taxonomy" id="412755"/>
    <lineage>
        <taxon>unclassified sequences</taxon>
        <taxon>metagenomes</taxon>
        <taxon>ecological metagenomes</taxon>
    </lineage>
</organism>
<feature type="non-terminal residue" evidence="2">
    <location>
        <position position="165"/>
    </location>
</feature>
<dbReference type="AlphaFoldDB" id="X1VAW4"/>
<proteinExistence type="predicted"/>
<protein>
    <submittedName>
        <fullName evidence="2">Uncharacterized protein</fullName>
    </submittedName>
</protein>
<keyword evidence="1" id="KW-0472">Membrane</keyword>
<accession>X1VAW4</accession>
<evidence type="ECO:0000256" key="1">
    <source>
        <dbReference type="SAM" id="Phobius"/>
    </source>
</evidence>
<reference evidence="2" key="1">
    <citation type="journal article" date="2014" name="Front. Microbiol.">
        <title>High frequency of phylogenetically diverse reductive dehalogenase-homologous genes in deep subseafloor sedimentary metagenomes.</title>
        <authorList>
            <person name="Kawai M."/>
            <person name="Futagami T."/>
            <person name="Toyoda A."/>
            <person name="Takaki Y."/>
            <person name="Nishi S."/>
            <person name="Hori S."/>
            <person name="Arai W."/>
            <person name="Tsubouchi T."/>
            <person name="Morono Y."/>
            <person name="Uchiyama I."/>
            <person name="Ito T."/>
            <person name="Fujiyama A."/>
            <person name="Inagaki F."/>
            <person name="Takami H."/>
        </authorList>
    </citation>
    <scope>NUCLEOTIDE SEQUENCE</scope>
    <source>
        <strain evidence="2">Expedition CK06-06</strain>
    </source>
</reference>
<gene>
    <name evidence="2" type="ORF">S12H4_50995</name>
</gene>
<keyword evidence="1" id="KW-0812">Transmembrane</keyword>
<comment type="caution">
    <text evidence="2">The sequence shown here is derived from an EMBL/GenBank/DDBJ whole genome shotgun (WGS) entry which is preliminary data.</text>
</comment>